<accession>A0A9J6REP7</accession>
<dbReference type="Proteomes" id="UP001084197">
    <property type="component" value="Unassembled WGS sequence"/>
</dbReference>
<keyword evidence="3" id="KW-1185">Reference proteome</keyword>
<reference evidence="2" key="1">
    <citation type="submission" date="2022-11" db="EMBL/GenBank/DDBJ databases">
        <title>WGS of Natronobacillus azotifigens 24KS-1, an anaerobic diazotrophic haloalkaliphile from soda-rich habitats.</title>
        <authorList>
            <person name="Sorokin D.Y."/>
            <person name="Merkel A.Y."/>
        </authorList>
    </citation>
    <scope>NUCLEOTIDE SEQUENCE</scope>
    <source>
        <strain evidence="2">24KS-1</strain>
    </source>
</reference>
<feature type="region of interest" description="Disordered" evidence="1">
    <location>
        <begin position="27"/>
        <end position="119"/>
    </location>
</feature>
<feature type="compositionally biased region" description="Basic residues" evidence="1">
    <location>
        <begin position="109"/>
        <end position="119"/>
    </location>
</feature>
<organism evidence="2 3">
    <name type="scientific">Natronobacillus azotifigens</name>
    <dbReference type="NCBI Taxonomy" id="472978"/>
    <lineage>
        <taxon>Bacteria</taxon>
        <taxon>Bacillati</taxon>
        <taxon>Bacillota</taxon>
        <taxon>Bacilli</taxon>
        <taxon>Bacillales</taxon>
        <taxon>Bacillaceae</taxon>
        <taxon>Natronobacillus</taxon>
    </lineage>
</organism>
<dbReference type="RefSeq" id="WP_268780787.1">
    <property type="nucleotide sequence ID" value="NZ_JAPRAT010000026.1"/>
</dbReference>
<dbReference type="AlphaFoldDB" id="A0A9J6REP7"/>
<gene>
    <name evidence="2" type="ORF">OWO01_12445</name>
</gene>
<dbReference type="EMBL" id="JAPRAT010000026">
    <property type="protein sequence ID" value="MCZ0704023.1"/>
    <property type="molecule type" value="Genomic_DNA"/>
</dbReference>
<sequence length="154" mass="17457">MEDFLPIITLLIMVGGGLLKAFNGDKDEEQIPKKQSRPSNTTEASDPVEKHVASVTEDHVEMSGHADQLERLRKDMNIQSKKGQSQKNKKMSQQMRARLSDEKKTNVRTTKKRKTKLSIKKNISKEGLAESVIMAEVLGPPRAKKPYHSNRLHR</sequence>
<feature type="compositionally biased region" description="Low complexity" evidence="1">
    <location>
        <begin position="79"/>
        <end position="94"/>
    </location>
</feature>
<comment type="caution">
    <text evidence="2">The sequence shown here is derived from an EMBL/GenBank/DDBJ whole genome shotgun (WGS) entry which is preliminary data.</text>
</comment>
<evidence type="ECO:0000313" key="2">
    <source>
        <dbReference type="EMBL" id="MCZ0704023.1"/>
    </source>
</evidence>
<name>A0A9J6REP7_9BACI</name>
<evidence type="ECO:0000256" key="1">
    <source>
        <dbReference type="SAM" id="MobiDB-lite"/>
    </source>
</evidence>
<feature type="compositionally biased region" description="Basic and acidic residues" evidence="1">
    <location>
        <begin position="47"/>
        <end position="76"/>
    </location>
</feature>
<protein>
    <submittedName>
        <fullName evidence="2">Uncharacterized protein</fullName>
    </submittedName>
</protein>
<proteinExistence type="predicted"/>
<evidence type="ECO:0000313" key="3">
    <source>
        <dbReference type="Proteomes" id="UP001084197"/>
    </source>
</evidence>